<feature type="region of interest" description="Disordered" evidence="1">
    <location>
        <begin position="123"/>
        <end position="145"/>
    </location>
</feature>
<keyword evidence="2" id="KW-0472">Membrane</keyword>
<dbReference type="AlphaFoldDB" id="A0A516Q1V1"/>
<accession>A0A516Q1V1</accession>
<dbReference type="Pfam" id="PF09972">
    <property type="entry name" value="DUF2207"/>
    <property type="match status" value="1"/>
</dbReference>
<dbReference type="InterPro" id="IPR048389">
    <property type="entry name" value="YciQ-like_C"/>
</dbReference>
<reference evidence="5 6" key="1">
    <citation type="submission" date="2019-07" db="EMBL/GenBank/DDBJ databases">
        <title>Microlunatus dokdonensis sp. nov. isolated from the rhizospheric soil of the wild plant Elymus tsukushiensis.</title>
        <authorList>
            <person name="Ghim S.-Y."/>
            <person name="Hwang Y.-J."/>
            <person name="Son J.-S."/>
            <person name="Shin J.-H."/>
        </authorList>
    </citation>
    <scope>NUCLEOTIDE SEQUENCE [LARGE SCALE GENOMIC DNA]</scope>
    <source>
        <strain evidence="5 6">KUDC0627</strain>
    </source>
</reference>
<proteinExistence type="predicted"/>
<evidence type="ECO:0000256" key="2">
    <source>
        <dbReference type="SAM" id="Phobius"/>
    </source>
</evidence>
<protein>
    <submittedName>
        <fullName evidence="5">DUF2207 domain-containing protein</fullName>
    </submittedName>
</protein>
<dbReference type="RefSeq" id="WP_143987365.1">
    <property type="nucleotide sequence ID" value="NZ_CP041692.1"/>
</dbReference>
<dbReference type="KEGG" id="mik:FOE78_17080"/>
<evidence type="ECO:0000313" key="6">
    <source>
        <dbReference type="Proteomes" id="UP000319263"/>
    </source>
</evidence>
<dbReference type="Pfam" id="PF20990">
    <property type="entry name" value="DUF2207_C"/>
    <property type="match status" value="1"/>
</dbReference>
<feature type="transmembrane region" description="Helical" evidence="2">
    <location>
        <begin position="285"/>
        <end position="307"/>
    </location>
</feature>
<sequence length="652" mass="68441">MSTGVDPYGRRAAVATVAAPLPTKIIRLAVALLLACAGALLLTWQNLPAAQAATADQVDNLKINYTVDTQGVLHVKEQWVWRFGSDSGRHGIKRELVTREPDTGENQDKDIVYTITNFTASSPDPGVHTDVEQTDNGGKTDRTRSTTYQIGSPDYTVDSDTATYDLSYDVRGALRSFQGYDELFWDALSASTDQPLHPLIDNLEITASVPGGAQGVNCYAGPVQSRNACTSKDVSGQDAVFGQTDLPAGDGVTIGVKIKSGLVADATPDLERKAGIASVLLSPGVLIPGIVLLVITAGMPIVGYLIAKSRSTDLRYLDLPPGTVPLAGADARVGKSDPRLQIPVAFTPPPIPVAQAGILVDGQVDVRDTAATLIDLAVRGAIKIDNSDGDGPVVELLDPNKAAAPHQTALLTEIFGGRPPGARTDLSSRGSMTEAHKTMVQRIRSEVAQLGWFTNVPKAAGRSAFGGVFAFAVMAGIFIFHAGATSVIFLLAIPVASLVLTIALVSRILRRGQRTPNGRAICDHVDGFKQYLATAEADQLRFEEGEDIFSKYLPWAIAFDLADRWQRICERLVEMGRMPDRTPYWYSGYGNGFTAFNVGYLTGSLTTAATPASSSGGFGSGSGGTGFGSGGSSFSGGGFSGGGGGGGGASSW</sequence>
<feature type="domain" description="Predicted membrane protein YciQ-like C-terminal" evidence="4">
    <location>
        <begin position="348"/>
        <end position="566"/>
    </location>
</feature>
<dbReference type="OrthoDB" id="143710at2"/>
<dbReference type="Proteomes" id="UP000319263">
    <property type="component" value="Chromosome"/>
</dbReference>
<keyword evidence="6" id="KW-1185">Reference proteome</keyword>
<evidence type="ECO:0000313" key="5">
    <source>
        <dbReference type="EMBL" id="QDP97406.1"/>
    </source>
</evidence>
<keyword evidence="2" id="KW-1133">Transmembrane helix</keyword>
<feature type="transmembrane region" description="Helical" evidence="2">
    <location>
        <begin position="488"/>
        <end position="509"/>
    </location>
</feature>
<dbReference type="EMBL" id="CP041692">
    <property type="protein sequence ID" value="QDP97406.1"/>
    <property type="molecule type" value="Genomic_DNA"/>
</dbReference>
<evidence type="ECO:0000259" key="4">
    <source>
        <dbReference type="Pfam" id="PF20990"/>
    </source>
</evidence>
<name>A0A516Q1V1_9ACTN</name>
<evidence type="ECO:0000259" key="3">
    <source>
        <dbReference type="Pfam" id="PF09972"/>
    </source>
</evidence>
<organism evidence="5 6">
    <name type="scientific">Microlunatus elymi</name>
    <dbReference type="NCBI Taxonomy" id="2596828"/>
    <lineage>
        <taxon>Bacteria</taxon>
        <taxon>Bacillati</taxon>
        <taxon>Actinomycetota</taxon>
        <taxon>Actinomycetes</taxon>
        <taxon>Propionibacteriales</taxon>
        <taxon>Propionibacteriaceae</taxon>
        <taxon>Microlunatus</taxon>
    </lineage>
</organism>
<gene>
    <name evidence="5" type="ORF">FOE78_17080</name>
</gene>
<keyword evidence="2" id="KW-0812">Transmembrane</keyword>
<evidence type="ECO:0000256" key="1">
    <source>
        <dbReference type="SAM" id="MobiDB-lite"/>
    </source>
</evidence>
<feature type="transmembrane region" description="Helical" evidence="2">
    <location>
        <begin position="464"/>
        <end position="482"/>
    </location>
</feature>
<dbReference type="InterPro" id="IPR018702">
    <property type="entry name" value="DUF2207"/>
</dbReference>
<feature type="domain" description="DUF2207" evidence="3">
    <location>
        <begin position="58"/>
        <end position="257"/>
    </location>
</feature>